<protein>
    <submittedName>
        <fullName evidence="1">Uncharacterized protein</fullName>
    </submittedName>
</protein>
<proteinExistence type="predicted"/>
<organism evidence="1">
    <name type="scientific">Arion vulgaris</name>
    <dbReference type="NCBI Taxonomy" id="1028688"/>
    <lineage>
        <taxon>Eukaryota</taxon>
        <taxon>Metazoa</taxon>
        <taxon>Spiralia</taxon>
        <taxon>Lophotrochozoa</taxon>
        <taxon>Mollusca</taxon>
        <taxon>Gastropoda</taxon>
        <taxon>Heterobranchia</taxon>
        <taxon>Euthyneura</taxon>
        <taxon>Panpulmonata</taxon>
        <taxon>Eupulmonata</taxon>
        <taxon>Stylommatophora</taxon>
        <taxon>Helicina</taxon>
        <taxon>Arionoidea</taxon>
        <taxon>Arionidae</taxon>
        <taxon>Arion</taxon>
    </lineage>
</organism>
<evidence type="ECO:0000313" key="1">
    <source>
        <dbReference type="EMBL" id="CEK78358.1"/>
    </source>
</evidence>
<feature type="non-terminal residue" evidence="1">
    <location>
        <position position="1"/>
    </location>
</feature>
<feature type="non-terminal residue" evidence="1">
    <location>
        <position position="85"/>
    </location>
</feature>
<dbReference type="AlphaFoldDB" id="A0A0B7AC75"/>
<accession>A0A0B7AC75</accession>
<name>A0A0B7AC75_9EUPU</name>
<dbReference type="EMBL" id="HACG01031493">
    <property type="protein sequence ID" value="CEK78358.1"/>
    <property type="molecule type" value="Transcribed_RNA"/>
</dbReference>
<reference evidence="1" key="1">
    <citation type="submission" date="2014-12" db="EMBL/GenBank/DDBJ databases">
        <title>Insight into the proteome of Arion vulgaris.</title>
        <authorList>
            <person name="Aradska J."/>
            <person name="Bulat T."/>
            <person name="Smidak R."/>
            <person name="Sarate P."/>
            <person name="Gangsoo J."/>
            <person name="Sialana F."/>
            <person name="Bilban M."/>
            <person name="Lubec G."/>
        </authorList>
    </citation>
    <scope>NUCLEOTIDE SEQUENCE</scope>
    <source>
        <tissue evidence="1">Skin</tissue>
    </source>
</reference>
<gene>
    <name evidence="1" type="primary">ORF109715</name>
</gene>
<sequence length="85" mass="9724">LALNDDLYDPTSRRAQFLSRGVNTDVTFPVESSLMFNNEQNINPYSAFVPAGRKLGRQENEVAEYSSSPLNRCSYFCKFHKDQNL</sequence>